<feature type="domain" description="SET" evidence="5">
    <location>
        <begin position="355"/>
        <end position="523"/>
    </location>
</feature>
<evidence type="ECO:0000256" key="1">
    <source>
        <dbReference type="ARBA" id="ARBA00004286"/>
    </source>
</evidence>
<evidence type="ECO:0000259" key="6">
    <source>
        <dbReference type="PROSITE" id="PS50867"/>
    </source>
</evidence>
<comment type="caution">
    <text evidence="8">The sequence shown here is derived from an EMBL/GenBank/DDBJ whole genome shotgun (WGS) entry which is preliminary data.</text>
</comment>
<dbReference type="PANTHER" id="PTHR45660:SF3">
    <property type="entry name" value="HISTONE-LYSINE N-METHYLTRANSFERASE FAMILY MEMBER SUVH9"/>
    <property type="match status" value="1"/>
</dbReference>
<evidence type="ECO:0000313" key="9">
    <source>
        <dbReference type="Proteomes" id="UP001054889"/>
    </source>
</evidence>
<evidence type="ECO:0000259" key="5">
    <source>
        <dbReference type="PROSITE" id="PS50280"/>
    </source>
</evidence>
<feature type="domain" description="Pre-SET" evidence="6">
    <location>
        <begin position="290"/>
        <end position="352"/>
    </location>
</feature>
<dbReference type="InterPro" id="IPR007728">
    <property type="entry name" value="Pre-SET_dom"/>
</dbReference>
<dbReference type="SMART" id="SM00466">
    <property type="entry name" value="SRA"/>
    <property type="match status" value="1"/>
</dbReference>
<dbReference type="GO" id="GO:0008270">
    <property type="term" value="F:zinc ion binding"/>
    <property type="evidence" value="ECO:0007669"/>
    <property type="project" value="InterPro"/>
</dbReference>
<dbReference type="EMBL" id="BQKI01000002">
    <property type="protein sequence ID" value="GJM87637.1"/>
    <property type="molecule type" value="Genomic_DNA"/>
</dbReference>
<keyword evidence="9" id="KW-1185">Reference proteome</keyword>
<organism evidence="8 9">
    <name type="scientific">Eleusine coracana subsp. coracana</name>
    <dbReference type="NCBI Taxonomy" id="191504"/>
    <lineage>
        <taxon>Eukaryota</taxon>
        <taxon>Viridiplantae</taxon>
        <taxon>Streptophyta</taxon>
        <taxon>Embryophyta</taxon>
        <taxon>Tracheophyta</taxon>
        <taxon>Spermatophyta</taxon>
        <taxon>Magnoliopsida</taxon>
        <taxon>Liliopsida</taxon>
        <taxon>Poales</taxon>
        <taxon>Poaceae</taxon>
        <taxon>PACMAD clade</taxon>
        <taxon>Chloridoideae</taxon>
        <taxon>Cynodonteae</taxon>
        <taxon>Eleusininae</taxon>
        <taxon>Eleusine</taxon>
    </lineage>
</organism>
<keyword evidence="3 4" id="KW-0539">Nucleus</keyword>
<dbReference type="AlphaFoldDB" id="A0AAV5BNZ4"/>
<dbReference type="SUPFAM" id="SSF88697">
    <property type="entry name" value="PUA domain-like"/>
    <property type="match status" value="1"/>
</dbReference>
<comment type="subcellular location">
    <subcellularLocation>
        <location evidence="1">Chromosome</location>
    </subcellularLocation>
    <subcellularLocation>
        <location evidence="4">Nucleus</location>
    </subcellularLocation>
</comment>
<dbReference type="InterPro" id="IPR003105">
    <property type="entry name" value="SRA_YDG"/>
</dbReference>
<evidence type="ECO:0000259" key="7">
    <source>
        <dbReference type="PROSITE" id="PS51015"/>
    </source>
</evidence>
<dbReference type="Pfam" id="PF02182">
    <property type="entry name" value="SAD_SRA"/>
    <property type="match status" value="1"/>
</dbReference>
<accession>A0AAV5BNZ4</accession>
<evidence type="ECO:0000256" key="3">
    <source>
        <dbReference type="ARBA" id="ARBA00023242"/>
    </source>
</evidence>
<keyword evidence="2" id="KW-0158">Chromosome</keyword>
<proteinExistence type="predicted"/>
<dbReference type="GO" id="GO:0042054">
    <property type="term" value="F:histone methyltransferase activity"/>
    <property type="evidence" value="ECO:0007669"/>
    <property type="project" value="InterPro"/>
</dbReference>
<dbReference type="GO" id="GO:0005634">
    <property type="term" value="C:nucleus"/>
    <property type="evidence" value="ECO:0007669"/>
    <property type="project" value="UniProtKB-SubCell"/>
</dbReference>
<name>A0AAV5BNZ4_ELECO</name>
<dbReference type="PROSITE" id="PS50867">
    <property type="entry name" value="PRE_SET"/>
    <property type="match status" value="1"/>
</dbReference>
<dbReference type="Pfam" id="PF05033">
    <property type="entry name" value="Pre-SET"/>
    <property type="match status" value="1"/>
</dbReference>
<dbReference type="InterPro" id="IPR046341">
    <property type="entry name" value="SET_dom_sf"/>
</dbReference>
<dbReference type="SMART" id="SM00317">
    <property type="entry name" value="SET"/>
    <property type="match status" value="1"/>
</dbReference>
<evidence type="ECO:0000256" key="2">
    <source>
        <dbReference type="ARBA" id="ARBA00022454"/>
    </source>
</evidence>
<dbReference type="InterPro" id="IPR015947">
    <property type="entry name" value="PUA-like_sf"/>
</dbReference>
<reference evidence="8" key="1">
    <citation type="journal article" date="2018" name="DNA Res.">
        <title>Multiple hybrid de novo genome assembly of finger millet, an orphan allotetraploid crop.</title>
        <authorList>
            <person name="Hatakeyama M."/>
            <person name="Aluri S."/>
            <person name="Balachadran M.T."/>
            <person name="Sivarajan S.R."/>
            <person name="Patrignani A."/>
            <person name="Gruter S."/>
            <person name="Poveda L."/>
            <person name="Shimizu-Inatsugi R."/>
            <person name="Baeten J."/>
            <person name="Francoijs K.J."/>
            <person name="Nataraja K.N."/>
            <person name="Reddy Y.A.N."/>
            <person name="Phadnis S."/>
            <person name="Ravikumar R.L."/>
            <person name="Schlapbach R."/>
            <person name="Sreeman S.M."/>
            <person name="Shimizu K.K."/>
        </authorList>
    </citation>
    <scope>NUCLEOTIDE SEQUENCE</scope>
</reference>
<gene>
    <name evidence="8" type="primary">ga03613</name>
    <name evidence="8" type="ORF">PR202_ga03613</name>
</gene>
<reference evidence="8" key="2">
    <citation type="submission" date="2021-12" db="EMBL/GenBank/DDBJ databases">
        <title>Resequencing data analysis of finger millet.</title>
        <authorList>
            <person name="Hatakeyama M."/>
            <person name="Aluri S."/>
            <person name="Balachadran M.T."/>
            <person name="Sivarajan S.R."/>
            <person name="Poveda L."/>
            <person name="Shimizu-Inatsugi R."/>
            <person name="Schlapbach R."/>
            <person name="Sreeman S.M."/>
            <person name="Shimizu K.K."/>
        </authorList>
    </citation>
    <scope>NUCLEOTIDE SEQUENCE</scope>
</reference>
<dbReference type="GO" id="GO:0003690">
    <property type="term" value="F:double-stranded DNA binding"/>
    <property type="evidence" value="ECO:0007669"/>
    <property type="project" value="TreeGrafter"/>
</dbReference>
<evidence type="ECO:0000313" key="8">
    <source>
        <dbReference type="EMBL" id="GJM87637.1"/>
    </source>
</evidence>
<protein>
    <submittedName>
        <fullName evidence="8">Uncharacterized protein</fullName>
    </submittedName>
</protein>
<dbReference type="InterPro" id="IPR036987">
    <property type="entry name" value="SRA-YDG_sf"/>
</dbReference>
<dbReference type="SUPFAM" id="SSF82199">
    <property type="entry name" value="SET domain"/>
    <property type="match status" value="1"/>
</dbReference>
<dbReference type="Gene3D" id="2.170.270.10">
    <property type="entry name" value="SET domain"/>
    <property type="match status" value="1"/>
</dbReference>
<dbReference type="Gene3D" id="2.30.280.10">
    <property type="entry name" value="SRA-YDG"/>
    <property type="match status" value="1"/>
</dbReference>
<evidence type="ECO:0000256" key="4">
    <source>
        <dbReference type="PROSITE-ProRule" id="PRU00358"/>
    </source>
</evidence>
<dbReference type="Pfam" id="PF00856">
    <property type="entry name" value="SET"/>
    <property type="match status" value="1"/>
</dbReference>
<feature type="domain" description="YDG" evidence="7">
    <location>
        <begin position="56"/>
        <end position="212"/>
    </location>
</feature>
<dbReference type="GO" id="GO:0005694">
    <property type="term" value="C:chromosome"/>
    <property type="evidence" value="ECO:0007669"/>
    <property type="project" value="UniProtKB-SubCell"/>
</dbReference>
<dbReference type="Proteomes" id="UP001054889">
    <property type="component" value="Unassembled WGS sequence"/>
</dbReference>
<dbReference type="InterPro" id="IPR001214">
    <property type="entry name" value="SET_dom"/>
</dbReference>
<dbReference type="PROSITE" id="PS50280">
    <property type="entry name" value="SET"/>
    <property type="match status" value="1"/>
</dbReference>
<dbReference type="PROSITE" id="PS51015">
    <property type="entry name" value="YDG"/>
    <property type="match status" value="1"/>
</dbReference>
<sequence>MFASLRACLDVSAMDSAPNIRTTACCPMYSHHGPSLVASLMQNNELCLNRKNLIIGNIPGIFVGDAFLFPEEMFVVGLHETFQGGFCFSRTSNGSEPACLITIATSVVISADYEGNVGDDGDLFIYSGQGGPDLSHKKQATHQVLDDGRLALKNNIDYGIEVRVIRGIKVNPNDNVIYFYDGLYIVKTYDVPCEGDELGQSGLNRYKFKLQRLPGQGPMGSMMYRQANLLRKCMLNLPPGKQVFDLSMGQDSLPVGFHNHVDDSFYPLKFRYLPKPEYRERTPFFYPGLGSCNCTGNCSVAAGNGCFCVSLNGGELPYNNSGVLLHGKHMVFECGPQCRCPPTCPNRVSQKGLTRRLQVFRSKVIEGWEVRSLDLIPAGTFVCEITGKVMSLSKSQQQQYMNKMATKNLTVTDPILMFPEKLPHWWMEWGNNITHVIPGYKPPANLFQQIAPDLSGFVIDMTKSRNVGCYLSNSKTPNLFAQFVLFDHHVTTMPHVMIFALQDIDSAGTVRSLPLRIEELYLT</sequence>
<dbReference type="InterPro" id="IPR051357">
    <property type="entry name" value="H3K9_HMTase_SUVAR3-9"/>
</dbReference>
<dbReference type="SMART" id="SM00468">
    <property type="entry name" value="PreSET"/>
    <property type="match status" value="1"/>
</dbReference>
<dbReference type="PANTHER" id="PTHR45660">
    <property type="entry name" value="HISTONE-LYSINE N-METHYLTRANSFERASE SETMAR"/>
    <property type="match status" value="1"/>
</dbReference>